<evidence type="ECO:0000256" key="5">
    <source>
        <dbReference type="ARBA" id="ARBA00023002"/>
    </source>
</evidence>
<dbReference type="KEGG" id="kak:Kalk_08090"/>
<dbReference type="SUPFAM" id="SSF56645">
    <property type="entry name" value="Acyl-CoA dehydrogenase NM domain-like"/>
    <property type="match status" value="1"/>
</dbReference>
<dbReference type="Pfam" id="PF00441">
    <property type="entry name" value="Acyl-CoA_dh_1"/>
    <property type="match status" value="1"/>
</dbReference>
<protein>
    <submittedName>
        <fullName evidence="10">Acyl-CoA dehydrogenase</fullName>
    </submittedName>
</protein>
<sequence length="384" mass="42250">MTSNIPNPYFLEEHQMLREQVRRFVEKEIVPNGDEWEREGHVPRALMRKMGELGFLGLTHDTDYGGSGLDVRAATVLAEELGRSTFAGVTITALVHTNMASPHLALAGNAEQKQKYLPDIIQGKTITAVCVTEPAAGSDVAGIRTRAVRDGDDWIINGSKIFITNGVYGDLYIVAAKTDPNAKGSRGISMFLVEKGTSGFSVGRSLKKHGWRSSDTAELFFDNVRIPAGNLLGEENKGFYAVMKNFQHERIMLAAMGVGEAQKALDLTIENVKQRQAFGGALFDKDVVRLKLAQAQTQVDAARNYLYYVSWLDAQGVECIKEVSGLKAWACEVANQVMYECVQLHGGMGFMEESIIERMYRDARVLTIGGGATEVMYGEVAKRL</sequence>
<dbReference type="OrthoDB" id="9769473at2"/>
<dbReference type="PIRSF" id="PIRSF016578">
    <property type="entry name" value="HsaA"/>
    <property type="match status" value="1"/>
</dbReference>
<evidence type="ECO:0000313" key="11">
    <source>
        <dbReference type="Proteomes" id="UP000235116"/>
    </source>
</evidence>
<comment type="similarity">
    <text evidence="2 6">Belongs to the acyl-CoA dehydrogenase family.</text>
</comment>
<dbReference type="Gene3D" id="1.10.540.10">
    <property type="entry name" value="Acyl-CoA dehydrogenase/oxidase, N-terminal domain"/>
    <property type="match status" value="1"/>
</dbReference>
<evidence type="ECO:0000256" key="2">
    <source>
        <dbReference type="ARBA" id="ARBA00009347"/>
    </source>
</evidence>
<reference evidence="11" key="1">
    <citation type="submission" date="2017-08" db="EMBL/GenBank/DDBJ databases">
        <title>Direct submision.</title>
        <authorList>
            <person name="Kim S.-J."/>
            <person name="Rhee S.-K."/>
        </authorList>
    </citation>
    <scope>NUCLEOTIDE SEQUENCE [LARGE SCALE GENOMIC DNA]</scope>
    <source>
        <strain evidence="11">GI5</strain>
    </source>
</reference>
<keyword evidence="5 6" id="KW-0560">Oxidoreductase</keyword>
<dbReference type="InterPro" id="IPR006089">
    <property type="entry name" value="Acyl-CoA_DH_CS"/>
</dbReference>
<evidence type="ECO:0000256" key="4">
    <source>
        <dbReference type="ARBA" id="ARBA00022827"/>
    </source>
</evidence>
<dbReference type="InterPro" id="IPR006091">
    <property type="entry name" value="Acyl-CoA_Oxase/DH_mid-dom"/>
</dbReference>
<evidence type="ECO:0000259" key="7">
    <source>
        <dbReference type="Pfam" id="PF00441"/>
    </source>
</evidence>
<evidence type="ECO:0000313" key="10">
    <source>
        <dbReference type="EMBL" id="AUM12377.1"/>
    </source>
</evidence>
<dbReference type="FunFam" id="1.20.140.10:FF:000001">
    <property type="entry name" value="Acyl-CoA dehydrogenase"/>
    <property type="match status" value="1"/>
</dbReference>
<dbReference type="Gene3D" id="2.40.110.10">
    <property type="entry name" value="Butyryl-CoA Dehydrogenase, subunit A, domain 2"/>
    <property type="match status" value="1"/>
</dbReference>
<dbReference type="FunFam" id="2.40.110.10:FF:000002">
    <property type="entry name" value="Acyl-CoA dehydrogenase fadE12"/>
    <property type="match status" value="1"/>
</dbReference>
<dbReference type="GO" id="GO:0003995">
    <property type="term" value="F:acyl-CoA dehydrogenase activity"/>
    <property type="evidence" value="ECO:0007669"/>
    <property type="project" value="InterPro"/>
</dbReference>
<dbReference type="GO" id="GO:0050660">
    <property type="term" value="F:flavin adenine dinucleotide binding"/>
    <property type="evidence" value="ECO:0007669"/>
    <property type="project" value="InterPro"/>
</dbReference>
<dbReference type="EMBL" id="CP022684">
    <property type="protein sequence ID" value="AUM12377.1"/>
    <property type="molecule type" value="Genomic_DNA"/>
</dbReference>
<gene>
    <name evidence="10" type="ORF">Kalk_08090</name>
</gene>
<dbReference type="RefSeq" id="WP_101893720.1">
    <property type="nucleotide sequence ID" value="NZ_CP022684.1"/>
</dbReference>
<dbReference type="FunFam" id="1.10.540.10:FF:000002">
    <property type="entry name" value="Acyl-CoA dehydrogenase FadE19"/>
    <property type="match status" value="1"/>
</dbReference>
<dbReference type="Pfam" id="PF02770">
    <property type="entry name" value="Acyl-CoA_dh_M"/>
    <property type="match status" value="1"/>
</dbReference>
<keyword evidence="4 6" id="KW-0274">FAD</keyword>
<evidence type="ECO:0000259" key="9">
    <source>
        <dbReference type="Pfam" id="PF02771"/>
    </source>
</evidence>
<feature type="domain" description="Acyl-CoA oxidase/dehydrogenase middle" evidence="8">
    <location>
        <begin position="128"/>
        <end position="224"/>
    </location>
</feature>
<organism evidence="10 11">
    <name type="scientific">Ketobacter alkanivorans</name>
    <dbReference type="NCBI Taxonomy" id="1917421"/>
    <lineage>
        <taxon>Bacteria</taxon>
        <taxon>Pseudomonadati</taxon>
        <taxon>Pseudomonadota</taxon>
        <taxon>Gammaproteobacteria</taxon>
        <taxon>Pseudomonadales</taxon>
        <taxon>Ketobacteraceae</taxon>
        <taxon>Ketobacter</taxon>
    </lineage>
</organism>
<dbReference type="Pfam" id="PF02771">
    <property type="entry name" value="Acyl-CoA_dh_N"/>
    <property type="match status" value="1"/>
</dbReference>
<dbReference type="PROSITE" id="PS00072">
    <property type="entry name" value="ACYL_COA_DH_1"/>
    <property type="match status" value="1"/>
</dbReference>
<dbReference type="SUPFAM" id="SSF47203">
    <property type="entry name" value="Acyl-CoA dehydrogenase C-terminal domain-like"/>
    <property type="match status" value="1"/>
</dbReference>
<dbReference type="PANTHER" id="PTHR43884:SF12">
    <property type="entry name" value="ISOVALERYL-COA DEHYDROGENASE, MITOCHONDRIAL-RELATED"/>
    <property type="match status" value="1"/>
</dbReference>
<dbReference type="InterPro" id="IPR013786">
    <property type="entry name" value="AcylCoA_DH/ox_N"/>
</dbReference>
<dbReference type="PROSITE" id="PS00073">
    <property type="entry name" value="ACYL_COA_DH_2"/>
    <property type="match status" value="1"/>
</dbReference>
<dbReference type="Gene3D" id="1.20.140.10">
    <property type="entry name" value="Butyryl-CoA Dehydrogenase, subunit A, domain 3"/>
    <property type="match status" value="1"/>
</dbReference>
<keyword evidence="11" id="KW-1185">Reference proteome</keyword>
<comment type="cofactor">
    <cofactor evidence="1 6">
        <name>FAD</name>
        <dbReference type="ChEBI" id="CHEBI:57692"/>
    </cofactor>
</comment>
<keyword evidence="3 6" id="KW-0285">Flavoprotein</keyword>
<evidence type="ECO:0000256" key="6">
    <source>
        <dbReference type="RuleBase" id="RU362125"/>
    </source>
</evidence>
<dbReference type="AlphaFoldDB" id="A0A2K9LJH2"/>
<evidence type="ECO:0000256" key="1">
    <source>
        <dbReference type="ARBA" id="ARBA00001974"/>
    </source>
</evidence>
<dbReference type="InterPro" id="IPR009100">
    <property type="entry name" value="AcylCoA_DH/oxidase_NM_dom_sf"/>
</dbReference>
<proteinExistence type="inferred from homology"/>
<dbReference type="InterPro" id="IPR046373">
    <property type="entry name" value="Acyl-CoA_Oxase/DH_mid-dom_sf"/>
</dbReference>
<name>A0A2K9LJH2_9GAMM</name>
<dbReference type="InterPro" id="IPR009075">
    <property type="entry name" value="AcylCo_DH/oxidase_C"/>
</dbReference>
<dbReference type="PANTHER" id="PTHR43884">
    <property type="entry name" value="ACYL-COA DEHYDROGENASE"/>
    <property type="match status" value="1"/>
</dbReference>
<dbReference type="InterPro" id="IPR037069">
    <property type="entry name" value="AcylCoA_DH/ox_N_sf"/>
</dbReference>
<evidence type="ECO:0000259" key="8">
    <source>
        <dbReference type="Pfam" id="PF02770"/>
    </source>
</evidence>
<feature type="domain" description="Acyl-CoA dehydrogenase/oxidase C-terminal" evidence="7">
    <location>
        <begin position="236"/>
        <end position="384"/>
    </location>
</feature>
<dbReference type="Proteomes" id="UP000235116">
    <property type="component" value="Chromosome"/>
</dbReference>
<accession>A0A2K9LJH2</accession>
<evidence type="ECO:0000256" key="3">
    <source>
        <dbReference type="ARBA" id="ARBA00022630"/>
    </source>
</evidence>
<feature type="domain" description="Acyl-CoA dehydrogenase/oxidase N-terminal" evidence="9">
    <location>
        <begin position="12"/>
        <end position="124"/>
    </location>
</feature>
<dbReference type="InterPro" id="IPR036250">
    <property type="entry name" value="AcylCo_DH-like_C"/>
</dbReference>